<sequence length="109" mass="12499">MKTSSYLTEDKQLLHSNSITKHLSLVNRNCSRDAECSISLIKIPDESCKEIDETHMRKRINPIKLSITSSLSVMNPYKHDYGQIIYPADRLKLSNLQIIMDSVENDADF</sequence>
<dbReference type="Proteomes" id="UP000277204">
    <property type="component" value="Unassembled WGS sequence"/>
</dbReference>
<dbReference type="AlphaFoldDB" id="A0A183LA34"/>
<organism evidence="1 2">
    <name type="scientific">Schistosoma margrebowiei</name>
    <dbReference type="NCBI Taxonomy" id="48269"/>
    <lineage>
        <taxon>Eukaryota</taxon>
        <taxon>Metazoa</taxon>
        <taxon>Spiralia</taxon>
        <taxon>Lophotrochozoa</taxon>
        <taxon>Platyhelminthes</taxon>
        <taxon>Trematoda</taxon>
        <taxon>Digenea</taxon>
        <taxon>Strigeidida</taxon>
        <taxon>Schistosomatoidea</taxon>
        <taxon>Schistosomatidae</taxon>
        <taxon>Schistosoma</taxon>
    </lineage>
</organism>
<reference evidence="1 2" key="1">
    <citation type="submission" date="2018-11" db="EMBL/GenBank/DDBJ databases">
        <authorList>
            <consortium name="Pathogen Informatics"/>
        </authorList>
    </citation>
    <scope>NUCLEOTIDE SEQUENCE [LARGE SCALE GENOMIC DNA]</scope>
    <source>
        <strain evidence="1 2">Zambia</strain>
    </source>
</reference>
<keyword evidence="2" id="KW-1185">Reference proteome</keyword>
<gene>
    <name evidence="1" type="ORF">SMRZ_LOCUS659</name>
</gene>
<name>A0A183LA34_9TREM</name>
<accession>A0A183LA34</accession>
<proteinExistence type="predicted"/>
<evidence type="ECO:0000313" key="1">
    <source>
        <dbReference type="EMBL" id="VDO48902.1"/>
    </source>
</evidence>
<protein>
    <submittedName>
        <fullName evidence="1">Uncharacterized protein</fullName>
    </submittedName>
</protein>
<dbReference type="EMBL" id="UZAI01000127">
    <property type="protein sequence ID" value="VDO48902.1"/>
    <property type="molecule type" value="Genomic_DNA"/>
</dbReference>
<evidence type="ECO:0000313" key="2">
    <source>
        <dbReference type="Proteomes" id="UP000277204"/>
    </source>
</evidence>